<comment type="caution">
    <text evidence="1">The sequence shown here is derived from an EMBL/GenBank/DDBJ whole genome shotgun (WGS) entry which is preliminary data.</text>
</comment>
<sequence>MKFHTTLLKRHQAVNPHQHTRALSIKKSLSQGGPEQQQVVWIALNRRAGNAQGGTGYKVPPLATSLEFQISTISDCTFRLRRSINQLSRFGTHSTRKR</sequence>
<accession>A0A8X6YMU8</accession>
<evidence type="ECO:0000313" key="2">
    <source>
        <dbReference type="Proteomes" id="UP000886998"/>
    </source>
</evidence>
<dbReference type="EMBL" id="BMAV01021684">
    <property type="protein sequence ID" value="GFY75910.1"/>
    <property type="molecule type" value="Genomic_DNA"/>
</dbReference>
<keyword evidence="2" id="KW-1185">Reference proteome</keyword>
<dbReference type="Proteomes" id="UP000886998">
    <property type="component" value="Unassembled WGS sequence"/>
</dbReference>
<reference evidence="1" key="1">
    <citation type="submission" date="2020-08" db="EMBL/GenBank/DDBJ databases">
        <title>Multicomponent nature underlies the extraordinary mechanical properties of spider dragline silk.</title>
        <authorList>
            <person name="Kono N."/>
            <person name="Nakamura H."/>
            <person name="Mori M."/>
            <person name="Yoshida Y."/>
            <person name="Ohtoshi R."/>
            <person name="Malay A.D."/>
            <person name="Moran D.A.P."/>
            <person name="Tomita M."/>
            <person name="Numata K."/>
            <person name="Arakawa K."/>
        </authorList>
    </citation>
    <scope>NUCLEOTIDE SEQUENCE</scope>
</reference>
<proteinExistence type="predicted"/>
<name>A0A8X6YMU8_9ARAC</name>
<evidence type="ECO:0000313" key="1">
    <source>
        <dbReference type="EMBL" id="GFY75910.1"/>
    </source>
</evidence>
<organism evidence="1 2">
    <name type="scientific">Trichonephila inaurata madagascariensis</name>
    <dbReference type="NCBI Taxonomy" id="2747483"/>
    <lineage>
        <taxon>Eukaryota</taxon>
        <taxon>Metazoa</taxon>
        <taxon>Ecdysozoa</taxon>
        <taxon>Arthropoda</taxon>
        <taxon>Chelicerata</taxon>
        <taxon>Arachnida</taxon>
        <taxon>Araneae</taxon>
        <taxon>Araneomorphae</taxon>
        <taxon>Entelegynae</taxon>
        <taxon>Araneoidea</taxon>
        <taxon>Nephilidae</taxon>
        <taxon>Trichonephila</taxon>
        <taxon>Trichonephila inaurata</taxon>
    </lineage>
</organism>
<protein>
    <submittedName>
        <fullName evidence="1">Uncharacterized protein</fullName>
    </submittedName>
</protein>
<gene>
    <name evidence="1" type="ORF">TNIN_471091</name>
</gene>
<dbReference type="AlphaFoldDB" id="A0A8X6YMU8"/>